<dbReference type="AlphaFoldDB" id="A0A4C1YJV1"/>
<dbReference type="Proteomes" id="UP000299102">
    <property type="component" value="Unassembled WGS sequence"/>
</dbReference>
<accession>A0A4C1YJV1</accession>
<evidence type="ECO:0000313" key="2">
    <source>
        <dbReference type="Proteomes" id="UP000299102"/>
    </source>
</evidence>
<name>A0A4C1YJV1_EUMVA</name>
<gene>
    <name evidence="1" type="ORF">EVAR_36084_1</name>
</gene>
<protein>
    <submittedName>
        <fullName evidence="1">Uncharacterized protein</fullName>
    </submittedName>
</protein>
<evidence type="ECO:0000313" key="1">
    <source>
        <dbReference type="EMBL" id="GBP74899.1"/>
    </source>
</evidence>
<organism evidence="1 2">
    <name type="scientific">Eumeta variegata</name>
    <name type="common">Bagworm moth</name>
    <name type="synonym">Eumeta japonica</name>
    <dbReference type="NCBI Taxonomy" id="151549"/>
    <lineage>
        <taxon>Eukaryota</taxon>
        <taxon>Metazoa</taxon>
        <taxon>Ecdysozoa</taxon>
        <taxon>Arthropoda</taxon>
        <taxon>Hexapoda</taxon>
        <taxon>Insecta</taxon>
        <taxon>Pterygota</taxon>
        <taxon>Neoptera</taxon>
        <taxon>Endopterygota</taxon>
        <taxon>Lepidoptera</taxon>
        <taxon>Glossata</taxon>
        <taxon>Ditrysia</taxon>
        <taxon>Tineoidea</taxon>
        <taxon>Psychidae</taxon>
        <taxon>Oiketicinae</taxon>
        <taxon>Eumeta</taxon>
    </lineage>
</organism>
<keyword evidence="2" id="KW-1185">Reference proteome</keyword>
<reference evidence="1 2" key="1">
    <citation type="journal article" date="2019" name="Commun. Biol.">
        <title>The bagworm genome reveals a unique fibroin gene that provides high tensile strength.</title>
        <authorList>
            <person name="Kono N."/>
            <person name="Nakamura H."/>
            <person name="Ohtoshi R."/>
            <person name="Tomita M."/>
            <person name="Numata K."/>
            <person name="Arakawa K."/>
        </authorList>
    </citation>
    <scope>NUCLEOTIDE SEQUENCE [LARGE SCALE GENOMIC DNA]</scope>
</reference>
<sequence>MVNKIGQAPPLLLYKASGKAFLIPNLMSTGNDSYKNGIKPNFLTDSNNLPLTKSYTIAKEYSLNYNSILGLASSESEPESVAESKSQTGWGAEVKVEIGSDRYREWD</sequence>
<comment type="caution">
    <text evidence="1">The sequence shown here is derived from an EMBL/GenBank/DDBJ whole genome shotgun (WGS) entry which is preliminary data.</text>
</comment>
<proteinExistence type="predicted"/>
<dbReference type="EMBL" id="BGZK01001228">
    <property type="protein sequence ID" value="GBP74899.1"/>
    <property type="molecule type" value="Genomic_DNA"/>
</dbReference>